<feature type="compositionally biased region" description="Basic residues" evidence="3">
    <location>
        <begin position="15"/>
        <end position="25"/>
    </location>
</feature>
<name>A0A418MXV8_9ACTN</name>
<dbReference type="AlphaFoldDB" id="A0A418MXV8"/>
<dbReference type="Pfam" id="PF13692">
    <property type="entry name" value="Glyco_trans_1_4"/>
    <property type="match status" value="1"/>
</dbReference>
<dbReference type="GO" id="GO:1901137">
    <property type="term" value="P:carbohydrate derivative biosynthetic process"/>
    <property type="evidence" value="ECO:0007669"/>
    <property type="project" value="UniProtKB-ARBA"/>
</dbReference>
<dbReference type="InterPro" id="IPR050194">
    <property type="entry name" value="Glycosyltransferase_grp1"/>
</dbReference>
<feature type="region of interest" description="Disordered" evidence="3">
    <location>
        <begin position="1"/>
        <end position="33"/>
    </location>
</feature>
<dbReference type="Pfam" id="PF13579">
    <property type="entry name" value="Glyco_trans_4_4"/>
    <property type="match status" value="1"/>
</dbReference>
<evidence type="ECO:0000259" key="4">
    <source>
        <dbReference type="Pfam" id="PF13579"/>
    </source>
</evidence>
<accession>A0A418MXV8</accession>
<comment type="caution">
    <text evidence="5">The sequence shown here is derived from an EMBL/GenBank/DDBJ whole genome shotgun (WGS) entry which is preliminary data.</text>
</comment>
<dbReference type="Proteomes" id="UP000283832">
    <property type="component" value="Unassembled WGS sequence"/>
</dbReference>
<organism evidence="5 6">
    <name type="scientific">Micromonospora radicis</name>
    <dbReference type="NCBI Taxonomy" id="1894971"/>
    <lineage>
        <taxon>Bacteria</taxon>
        <taxon>Bacillati</taxon>
        <taxon>Actinomycetota</taxon>
        <taxon>Actinomycetes</taxon>
        <taxon>Micromonosporales</taxon>
        <taxon>Micromonosporaceae</taxon>
        <taxon>Micromonospora</taxon>
    </lineage>
</organism>
<feature type="region of interest" description="Disordered" evidence="3">
    <location>
        <begin position="42"/>
        <end position="61"/>
    </location>
</feature>
<keyword evidence="2 5" id="KW-0808">Transferase</keyword>
<sequence length="429" mass="45358">MAGGGDRVPAGAGVRPRRLVRRHPAGTRAGAGLTREVHMLDKVVRADPTPRPRPRRPAAPARPRVVVRVVPELSFGGTEQCVASVLPGLAAQGVLTHFVTLSDHVGPGPLADLATRYGGRMVTMPLNARFPVDFVRLLRRIRPDAVHVECANFSGAILSLAAVAGVPIRIAHFRGDDNMPRNARRQAQRWLLQRMLDASATDLLGISPSALTFGYRAGWEADPRCRVILDGLALDRLTRPSDLELRTAIGAAPTDLVCLTVGRASTEKRRWLLPPILAALRAQGVAAHAVLVGPGDAGDDARVRRAAAEHGVADRVHLLGARDDVGGLLGQADVVVHPSCLEGLPTVILEAAALGAPAVAADLPGVRFIAERLGGVEIVATEAAASTWARAVRRAATAESDRATALARFRASVFDADAAVASYLELYGR</sequence>
<evidence type="ECO:0000313" key="5">
    <source>
        <dbReference type="EMBL" id="RIV39642.1"/>
    </source>
</evidence>
<dbReference type="InterPro" id="IPR028098">
    <property type="entry name" value="Glyco_trans_4-like_N"/>
</dbReference>
<gene>
    <name evidence="5" type="ORF">D2L64_07425</name>
</gene>
<dbReference type="PANTHER" id="PTHR45947:SF3">
    <property type="entry name" value="SULFOQUINOVOSYL TRANSFERASE SQD2"/>
    <property type="match status" value="1"/>
</dbReference>
<evidence type="ECO:0000256" key="1">
    <source>
        <dbReference type="ARBA" id="ARBA00022676"/>
    </source>
</evidence>
<proteinExistence type="predicted"/>
<protein>
    <submittedName>
        <fullName evidence="5">Glycosyltransferase</fullName>
    </submittedName>
</protein>
<keyword evidence="6" id="KW-1185">Reference proteome</keyword>
<evidence type="ECO:0000313" key="6">
    <source>
        <dbReference type="Proteomes" id="UP000283832"/>
    </source>
</evidence>
<dbReference type="EMBL" id="QXEC01000005">
    <property type="protein sequence ID" value="RIV39642.1"/>
    <property type="molecule type" value="Genomic_DNA"/>
</dbReference>
<evidence type="ECO:0000256" key="2">
    <source>
        <dbReference type="ARBA" id="ARBA00022679"/>
    </source>
</evidence>
<feature type="domain" description="Glycosyltransferase subfamily 4-like N-terminal" evidence="4">
    <location>
        <begin position="76"/>
        <end position="208"/>
    </location>
</feature>
<dbReference type="PANTHER" id="PTHR45947">
    <property type="entry name" value="SULFOQUINOVOSYL TRANSFERASE SQD2"/>
    <property type="match status" value="1"/>
</dbReference>
<dbReference type="GO" id="GO:0016757">
    <property type="term" value="F:glycosyltransferase activity"/>
    <property type="evidence" value="ECO:0007669"/>
    <property type="project" value="UniProtKB-KW"/>
</dbReference>
<reference evidence="5 6" key="1">
    <citation type="submission" date="2018-08" db="EMBL/GenBank/DDBJ databases">
        <title>Jishengella sp. nov., isolated from a root of Azadirachta indica A. Juss. var. siamensis Valenton.</title>
        <authorList>
            <person name="Kuncharoen N."/>
            <person name="Tanasupawat S."/>
            <person name="Kudo T."/>
            <person name="Ohkuma M."/>
        </authorList>
    </citation>
    <scope>NUCLEOTIDE SEQUENCE [LARGE SCALE GENOMIC DNA]</scope>
    <source>
        <strain evidence="5 6">AZ1-13</strain>
    </source>
</reference>
<evidence type="ECO:0000256" key="3">
    <source>
        <dbReference type="SAM" id="MobiDB-lite"/>
    </source>
</evidence>
<dbReference type="SUPFAM" id="SSF53756">
    <property type="entry name" value="UDP-Glycosyltransferase/glycogen phosphorylase"/>
    <property type="match status" value="1"/>
</dbReference>
<dbReference type="Gene3D" id="3.40.50.2000">
    <property type="entry name" value="Glycogen Phosphorylase B"/>
    <property type="match status" value="2"/>
</dbReference>
<keyword evidence="1" id="KW-0328">Glycosyltransferase</keyword>